<feature type="domain" description="Mandelate racemase/muconate lactonizing enzyme C-terminal" evidence="4">
    <location>
        <begin position="149"/>
        <end position="245"/>
    </location>
</feature>
<dbReference type="EMBL" id="AM746676">
    <property type="protein sequence ID" value="CAN92278.1"/>
    <property type="molecule type" value="Genomic_DNA"/>
</dbReference>
<dbReference type="SMART" id="SM00922">
    <property type="entry name" value="MR_MLE"/>
    <property type="match status" value="1"/>
</dbReference>
<evidence type="ECO:0000313" key="5">
    <source>
        <dbReference type="EMBL" id="CAN92278.1"/>
    </source>
</evidence>
<sequence>MAGEEQRASVPIERIEVAAYTVPTDRPESDGTLAWRETTLVVVHASAGGERGLGYTYADVATARLVADRLAGVVRGRDAMAVPGAWAAMVSSVRNLGRPGIAQMAIAAVDAALWDLKARLLALPLATLLGTARDRAPIYGSGGFTSYTEAELAEQLGGWVSVGIPRVKMKVGRDPGADLARVRAARRAIGPDAALFVDANGAYSRKQALAFAERFAGEGVRWFEEPVTSDDLDGLRLLRDRAPAGMDIAAGEYGYDLVYFRRMLDAGAVDVLQADASRCGITGFLAAAALCEARSLDLSCHCAPSLHLHPACAVQRLAHIEFFHDHVRIERMLFEGAAAPAGGALAPDLGRSGMGISLRRADAERFAV</sequence>
<dbReference type="Pfam" id="PF02746">
    <property type="entry name" value="MR_MLE_N"/>
    <property type="match status" value="1"/>
</dbReference>
<dbReference type="SUPFAM" id="SSF54826">
    <property type="entry name" value="Enolase N-terminal domain-like"/>
    <property type="match status" value="1"/>
</dbReference>
<protein>
    <submittedName>
        <fullName evidence="5">Racemase</fullName>
    </submittedName>
</protein>
<evidence type="ECO:0000256" key="1">
    <source>
        <dbReference type="ARBA" id="ARBA00001946"/>
    </source>
</evidence>
<dbReference type="InterPro" id="IPR046945">
    <property type="entry name" value="RHMD-like"/>
</dbReference>
<dbReference type="SUPFAM" id="SSF51604">
    <property type="entry name" value="Enolase C-terminal domain-like"/>
    <property type="match status" value="1"/>
</dbReference>
<dbReference type="eggNOG" id="COG4948">
    <property type="taxonomic scope" value="Bacteria"/>
</dbReference>
<evidence type="ECO:0000313" key="6">
    <source>
        <dbReference type="Proteomes" id="UP000002139"/>
    </source>
</evidence>
<keyword evidence="3" id="KW-0460">Magnesium</keyword>
<dbReference type="InterPro" id="IPR018110">
    <property type="entry name" value="Mandel_Rmase/mucon_lact_enz_CS"/>
</dbReference>
<dbReference type="Gene3D" id="3.30.390.10">
    <property type="entry name" value="Enolase-like, N-terminal domain"/>
    <property type="match status" value="1"/>
</dbReference>
<dbReference type="CDD" id="cd03328">
    <property type="entry name" value="MR_like_3"/>
    <property type="match status" value="1"/>
</dbReference>
<dbReference type="STRING" id="448385.sce2119"/>
<comment type="cofactor">
    <cofactor evidence="1">
        <name>Mg(2+)</name>
        <dbReference type="ChEBI" id="CHEBI:18420"/>
    </cofactor>
</comment>
<dbReference type="AlphaFoldDB" id="A9FVH9"/>
<dbReference type="HOGENOM" id="CLU_030273_3_1_7"/>
<organism evidence="5 6">
    <name type="scientific">Sorangium cellulosum (strain So ce56)</name>
    <name type="common">Polyangium cellulosum (strain So ce56)</name>
    <dbReference type="NCBI Taxonomy" id="448385"/>
    <lineage>
        <taxon>Bacteria</taxon>
        <taxon>Pseudomonadati</taxon>
        <taxon>Myxococcota</taxon>
        <taxon>Polyangia</taxon>
        <taxon>Polyangiales</taxon>
        <taxon>Polyangiaceae</taxon>
        <taxon>Sorangium</taxon>
    </lineage>
</organism>
<dbReference type="PANTHER" id="PTHR13794:SF58">
    <property type="entry name" value="MITOCHONDRIAL ENOLASE SUPERFAMILY MEMBER 1"/>
    <property type="match status" value="1"/>
</dbReference>
<keyword evidence="2" id="KW-0479">Metal-binding</keyword>
<dbReference type="InterPro" id="IPR013341">
    <property type="entry name" value="Mandelate_racemase_N_dom"/>
</dbReference>
<name>A9FVH9_SORC5</name>
<dbReference type="Gene3D" id="3.20.20.120">
    <property type="entry name" value="Enolase-like C-terminal domain"/>
    <property type="match status" value="1"/>
</dbReference>
<dbReference type="InterPro" id="IPR029017">
    <property type="entry name" value="Enolase-like_N"/>
</dbReference>
<reference evidence="5 6" key="1">
    <citation type="journal article" date="2007" name="Nat. Biotechnol.">
        <title>Complete genome sequence of the myxobacterium Sorangium cellulosum.</title>
        <authorList>
            <person name="Schneiker S."/>
            <person name="Perlova O."/>
            <person name="Kaiser O."/>
            <person name="Gerth K."/>
            <person name="Alici A."/>
            <person name="Altmeyer M.O."/>
            <person name="Bartels D."/>
            <person name="Bekel T."/>
            <person name="Beyer S."/>
            <person name="Bode E."/>
            <person name="Bode H.B."/>
            <person name="Bolten C.J."/>
            <person name="Choudhuri J.V."/>
            <person name="Doss S."/>
            <person name="Elnakady Y.A."/>
            <person name="Frank B."/>
            <person name="Gaigalat L."/>
            <person name="Goesmann A."/>
            <person name="Groeger C."/>
            <person name="Gross F."/>
            <person name="Jelsbak L."/>
            <person name="Jelsbak L."/>
            <person name="Kalinowski J."/>
            <person name="Kegler C."/>
            <person name="Knauber T."/>
            <person name="Konietzny S."/>
            <person name="Kopp M."/>
            <person name="Krause L."/>
            <person name="Krug D."/>
            <person name="Linke B."/>
            <person name="Mahmud T."/>
            <person name="Martinez-Arias R."/>
            <person name="McHardy A.C."/>
            <person name="Merai M."/>
            <person name="Meyer F."/>
            <person name="Mormann S."/>
            <person name="Munoz-Dorado J."/>
            <person name="Perez J."/>
            <person name="Pradella S."/>
            <person name="Rachid S."/>
            <person name="Raddatz G."/>
            <person name="Rosenau F."/>
            <person name="Rueckert C."/>
            <person name="Sasse F."/>
            <person name="Scharfe M."/>
            <person name="Schuster S.C."/>
            <person name="Suen G."/>
            <person name="Treuner-Lange A."/>
            <person name="Velicer G.J."/>
            <person name="Vorholter F.-J."/>
            <person name="Weissman K.J."/>
            <person name="Welch R.D."/>
            <person name="Wenzel S.C."/>
            <person name="Whitworth D.E."/>
            <person name="Wilhelm S."/>
            <person name="Wittmann C."/>
            <person name="Bloecker H."/>
            <person name="Puehler A."/>
            <person name="Mueller R."/>
        </authorList>
    </citation>
    <scope>NUCLEOTIDE SEQUENCE [LARGE SCALE GENOMIC DNA]</scope>
    <source>
        <strain evidence="6">So ce56</strain>
    </source>
</reference>
<dbReference type="KEGG" id="scl:sce2119"/>
<dbReference type="PROSITE" id="PS00908">
    <property type="entry name" value="MR_MLE_1"/>
    <property type="match status" value="1"/>
</dbReference>
<dbReference type="GO" id="GO:0016836">
    <property type="term" value="F:hydro-lyase activity"/>
    <property type="evidence" value="ECO:0007669"/>
    <property type="project" value="TreeGrafter"/>
</dbReference>
<dbReference type="GO" id="GO:0016052">
    <property type="term" value="P:carbohydrate catabolic process"/>
    <property type="evidence" value="ECO:0007669"/>
    <property type="project" value="TreeGrafter"/>
</dbReference>
<dbReference type="InterPro" id="IPR013342">
    <property type="entry name" value="Mandelate_racemase_C"/>
</dbReference>
<dbReference type="InterPro" id="IPR029065">
    <property type="entry name" value="Enolase_C-like"/>
</dbReference>
<dbReference type="PANTHER" id="PTHR13794">
    <property type="entry name" value="ENOLASE SUPERFAMILY, MANDELATE RACEMASE"/>
    <property type="match status" value="1"/>
</dbReference>
<dbReference type="SFLD" id="SFLDS00001">
    <property type="entry name" value="Enolase"/>
    <property type="match status" value="1"/>
</dbReference>
<dbReference type="Proteomes" id="UP000002139">
    <property type="component" value="Chromosome"/>
</dbReference>
<dbReference type="SFLD" id="SFLDG00179">
    <property type="entry name" value="mandelate_racemase"/>
    <property type="match status" value="1"/>
</dbReference>
<accession>A9FVH9</accession>
<dbReference type="OrthoDB" id="103536at2"/>
<dbReference type="InterPro" id="IPR036849">
    <property type="entry name" value="Enolase-like_C_sf"/>
</dbReference>
<dbReference type="RefSeq" id="WP_012234753.1">
    <property type="nucleotide sequence ID" value="NC_010162.1"/>
</dbReference>
<gene>
    <name evidence="5" type="ordered locus">sce2119</name>
</gene>
<keyword evidence="6" id="KW-1185">Reference proteome</keyword>
<dbReference type="GO" id="GO:0009063">
    <property type="term" value="P:amino acid catabolic process"/>
    <property type="evidence" value="ECO:0007669"/>
    <property type="project" value="InterPro"/>
</dbReference>
<evidence type="ECO:0000256" key="2">
    <source>
        <dbReference type="ARBA" id="ARBA00022723"/>
    </source>
</evidence>
<dbReference type="BioCyc" id="SCEL448385:SCE_RS10895-MONOMER"/>
<dbReference type="GO" id="GO:0000287">
    <property type="term" value="F:magnesium ion binding"/>
    <property type="evidence" value="ECO:0007669"/>
    <property type="project" value="TreeGrafter"/>
</dbReference>
<evidence type="ECO:0000259" key="4">
    <source>
        <dbReference type="SMART" id="SM00922"/>
    </source>
</evidence>
<dbReference type="Pfam" id="PF13378">
    <property type="entry name" value="MR_MLE_C"/>
    <property type="match status" value="1"/>
</dbReference>
<proteinExistence type="predicted"/>
<evidence type="ECO:0000256" key="3">
    <source>
        <dbReference type="ARBA" id="ARBA00022842"/>
    </source>
</evidence>